<feature type="non-terminal residue" evidence="3">
    <location>
        <position position="97"/>
    </location>
</feature>
<dbReference type="PROSITE" id="PS50024">
    <property type="entry name" value="SEA"/>
    <property type="match status" value="1"/>
</dbReference>
<organism evidence="3 4">
    <name type="scientific">Takifugu flavidus</name>
    <name type="common">sansaifugu</name>
    <dbReference type="NCBI Taxonomy" id="433684"/>
    <lineage>
        <taxon>Eukaryota</taxon>
        <taxon>Metazoa</taxon>
        <taxon>Chordata</taxon>
        <taxon>Craniata</taxon>
        <taxon>Vertebrata</taxon>
        <taxon>Euteleostomi</taxon>
        <taxon>Actinopterygii</taxon>
        <taxon>Neopterygii</taxon>
        <taxon>Teleostei</taxon>
        <taxon>Neoteleostei</taxon>
        <taxon>Acanthomorphata</taxon>
        <taxon>Eupercaria</taxon>
        <taxon>Tetraodontiformes</taxon>
        <taxon>Tetradontoidea</taxon>
        <taxon>Tetraodontidae</taxon>
        <taxon>Takifugu</taxon>
    </lineage>
</organism>
<evidence type="ECO:0000256" key="1">
    <source>
        <dbReference type="SAM" id="Phobius"/>
    </source>
</evidence>
<dbReference type="EMBL" id="RHFK02000681">
    <property type="protein sequence ID" value="TWW53427.1"/>
    <property type="molecule type" value="Genomic_DNA"/>
</dbReference>
<keyword evidence="1" id="KW-0812">Transmembrane</keyword>
<feature type="transmembrane region" description="Helical" evidence="1">
    <location>
        <begin position="28"/>
        <end position="50"/>
    </location>
</feature>
<dbReference type="AlphaFoldDB" id="A0A5C6MJ62"/>
<keyword evidence="4" id="KW-1185">Reference proteome</keyword>
<keyword evidence="1" id="KW-1133">Transmembrane helix</keyword>
<comment type="caution">
    <text evidence="3">The sequence shown here is derived from an EMBL/GenBank/DDBJ whole genome shotgun (WGS) entry which is preliminary data.</text>
</comment>
<proteinExistence type="predicted"/>
<keyword evidence="1" id="KW-0472">Membrane</keyword>
<evidence type="ECO:0000313" key="3">
    <source>
        <dbReference type="EMBL" id="TWW53427.1"/>
    </source>
</evidence>
<evidence type="ECO:0000313" key="4">
    <source>
        <dbReference type="Proteomes" id="UP000324091"/>
    </source>
</evidence>
<name>A0A5C6MJ62_9TELE</name>
<feature type="domain" description="SEA" evidence="2">
    <location>
        <begin position="61"/>
        <end position="97"/>
    </location>
</feature>
<dbReference type="Proteomes" id="UP000324091">
    <property type="component" value="Unassembled WGS sequence"/>
</dbReference>
<dbReference type="InterPro" id="IPR000082">
    <property type="entry name" value="SEA_dom"/>
</dbReference>
<gene>
    <name evidence="3" type="ORF">D4764_0256300</name>
</gene>
<accession>A0A5C6MJ62</accession>
<protein>
    <recommendedName>
        <fullName evidence="2">SEA domain-containing protein</fullName>
    </recommendedName>
</protein>
<reference evidence="3 4" key="1">
    <citation type="submission" date="2019-04" db="EMBL/GenBank/DDBJ databases">
        <title>Chromosome genome assembly for Takifugu flavidus.</title>
        <authorList>
            <person name="Xiao S."/>
        </authorList>
    </citation>
    <scope>NUCLEOTIDE SEQUENCE [LARGE SCALE GENOMIC DNA]</scope>
    <source>
        <strain evidence="3">HTHZ2018</strain>
        <tissue evidence="3">Muscle</tissue>
    </source>
</reference>
<evidence type="ECO:0000259" key="2">
    <source>
        <dbReference type="PROSITE" id="PS50024"/>
    </source>
</evidence>
<sequence>MSSSQQDVGASLQALAPPARKTRSCKCLLVLLLIVLIILITGAALAWYFLDYRVWVLESRVQQQYIICLSILNRNFSADLSSHTSPAFKREAKGVQN</sequence>